<dbReference type="Pfam" id="PF01343">
    <property type="entry name" value="Peptidase_S49"/>
    <property type="match status" value="1"/>
</dbReference>
<evidence type="ECO:0000256" key="1">
    <source>
        <dbReference type="ARBA" id="ARBA00008683"/>
    </source>
</evidence>
<reference evidence="6" key="1">
    <citation type="journal article" date="2014" name="Front. Microbiol.">
        <title>High frequency of phylogenetically diverse reductive dehalogenase-homologous genes in deep subseafloor sedimentary metagenomes.</title>
        <authorList>
            <person name="Kawai M."/>
            <person name="Futagami T."/>
            <person name="Toyoda A."/>
            <person name="Takaki Y."/>
            <person name="Nishi S."/>
            <person name="Hori S."/>
            <person name="Arai W."/>
            <person name="Tsubouchi T."/>
            <person name="Morono Y."/>
            <person name="Uchiyama I."/>
            <person name="Ito T."/>
            <person name="Fujiyama A."/>
            <person name="Inagaki F."/>
            <person name="Takami H."/>
        </authorList>
    </citation>
    <scope>NUCLEOTIDE SEQUENCE</scope>
    <source>
        <strain evidence="6">Expedition CK06-06</strain>
    </source>
</reference>
<evidence type="ECO:0000256" key="4">
    <source>
        <dbReference type="ARBA" id="ARBA00022825"/>
    </source>
</evidence>
<dbReference type="SUPFAM" id="SSF52096">
    <property type="entry name" value="ClpP/crotonase"/>
    <property type="match status" value="1"/>
</dbReference>
<feature type="non-terminal residue" evidence="6">
    <location>
        <position position="194"/>
    </location>
</feature>
<sequence>MTIPKHDSVLSQVAPHVADHFGLWAIEPGYLQAAVDRVQGCDLTNHVQLQGAVSRSRFGGPGYAISDGVAVIELTGVLMKAVSSMGSGTSTVETRRQIRSIVQNSFVEKILLLIDSPGGTVAGMTDLADEVARAAKQKPIWAYIEDLGTSAAYGVASRAERIYANRTAHVGGIGTYGVVLDLSKLATSIEGRIL</sequence>
<proteinExistence type="inferred from homology"/>
<dbReference type="GO" id="GO:0008236">
    <property type="term" value="F:serine-type peptidase activity"/>
    <property type="evidence" value="ECO:0007669"/>
    <property type="project" value="UniProtKB-KW"/>
</dbReference>
<keyword evidence="4" id="KW-0720">Serine protease</keyword>
<evidence type="ECO:0000313" key="6">
    <source>
        <dbReference type="EMBL" id="GAG00107.1"/>
    </source>
</evidence>
<accession>X0ULF1</accession>
<dbReference type="EMBL" id="BARS01027639">
    <property type="protein sequence ID" value="GAG00107.1"/>
    <property type="molecule type" value="Genomic_DNA"/>
</dbReference>
<protein>
    <recommendedName>
        <fullName evidence="5">Peptidase S49 domain-containing protein</fullName>
    </recommendedName>
</protein>
<comment type="similarity">
    <text evidence="1">Belongs to the peptidase S49 family.</text>
</comment>
<gene>
    <name evidence="6" type="ORF">S01H1_43388</name>
</gene>
<keyword evidence="3" id="KW-0378">Hydrolase</keyword>
<evidence type="ECO:0000256" key="2">
    <source>
        <dbReference type="ARBA" id="ARBA00022670"/>
    </source>
</evidence>
<name>X0ULF1_9ZZZZ</name>
<organism evidence="6">
    <name type="scientific">marine sediment metagenome</name>
    <dbReference type="NCBI Taxonomy" id="412755"/>
    <lineage>
        <taxon>unclassified sequences</taxon>
        <taxon>metagenomes</taxon>
        <taxon>ecological metagenomes</taxon>
    </lineage>
</organism>
<dbReference type="GO" id="GO:0006508">
    <property type="term" value="P:proteolysis"/>
    <property type="evidence" value="ECO:0007669"/>
    <property type="project" value="UniProtKB-KW"/>
</dbReference>
<dbReference type="PANTHER" id="PTHR33209:SF1">
    <property type="entry name" value="PEPTIDASE S49 DOMAIN-CONTAINING PROTEIN"/>
    <property type="match status" value="1"/>
</dbReference>
<dbReference type="InterPro" id="IPR029045">
    <property type="entry name" value="ClpP/crotonase-like_dom_sf"/>
</dbReference>
<evidence type="ECO:0000259" key="5">
    <source>
        <dbReference type="Pfam" id="PF01343"/>
    </source>
</evidence>
<dbReference type="PANTHER" id="PTHR33209">
    <property type="entry name" value="PROTEASE 4"/>
    <property type="match status" value="1"/>
</dbReference>
<dbReference type="Gene3D" id="3.90.226.10">
    <property type="entry name" value="2-enoyl-CoA Hydratase, Chain A, domain 1"/>
    <property type="match status" value="1"/>
</dbReference>
<feature type="domain" description="Peptidase S49" evidence="5">
    <location>
        <begin position="134"/>
        <end position="187"/>
    </location>
</feature>
<dbReference type="AlphaFoldDB" id="X0ULF1"/>
<keyword evidence="2" id="KW-0645">Protease</keyword>
<dbReference type="InterPro" id="IPR002142">
    <property type="entry name" value="Peptidase_S49"/>
</dbReference>
<comment type="caution">
    <text evidence="6">The sequence shown here is derived from an EMBL/GenBank/DDBJ whole genome shotgun (WGS) entry which is preliminary data.</text>
</comment>
<evidence type="ECO:0000256" key="3">
    <source>
        <dbReference type="ARBA" id="ARBA00022801"/>
    </source>
</evidence>